<dbReference type="Proteomes" id="UP000759273">
    <property type="component" value="Unassembled WGS sequence"/>
</dbReference>
<protein>
    <submittedName>
        <fullName evidence="2">Uncharacterized protein</fullName>
    </submittedName>
</protein>
<organism evidence="2 3">
    <name type="scientific">Subdoligranulum variabile</name>
    <dbReference type="NCBI Taxonomy" id="214851"/>
    <lineage>
        <taxon>Bacteria</taxon>
        <taxon>Bacillati</taxon>
        <taxon>Bacillota</taxon>
        <taxon>Clostridia</taxon>
        <taxon>Eubacteriales</taxon>
        <taxon>Oscillospiraceae</taxon>
        <taxon>Subdoligranulum</taxon>
    </lineage>
</organism>
<gene>
    <name evidence="2" type="ORF">KHY36_04345</name>
</gene>
<evidence type="ECO:0000313" key="2">
    <source>
        <dbReference type="EMBL" id="MBS5331745.1"/>
    </source>
</evidence>
<proteinExistence type="predicted"/>
<dbReference type="AlphaFoldDB" id="A0A943HK35"/>
<sequence length="175" mass="18979">MGKKVIRISLSEKDIDRAIRELEMYKREILRKTELLRTRVAERIGSLAQSGFNGAIVDDLTNESGGAKTAEVQVSIDERENISIVIAAGEDAVWVEFGAGVYHNGSAGSSPHPKGSELGFTIGGYGKGMGKRQTWGFYEDGELRLTHGTPAIMPMYNALKTVCDEIAGIAKEVFG</sequence>
<name>A0A943HK35_9FIRM</name>
<keyword evidence="1" id="KW-0175">Coiled coil</keyword>
<feature type="coiled-coil region" evidence="1">
    <location>
        <begin position="8"/>
        <end position="35"/>
    </location>
</feature>
<accession>A0A943HK35</accession>
<reference evidence="2" key="1">
    <citation type="submission" date="2021-02" db="EMBL/GenBank/DDBJ databases">
        <title>Infant gut strain persistence is associated with maternal origin, phylogeny, and functional potential including surface adhesion and iron acquisition.</title>
        <authorList>
            <person name="Lou Y.C."/>
        </authorList>
    </citation>
    <scope>NUCLEOTIDE SEQUENCE</scope>
    <source>
        <strain evidence="2">L3_101_000M1_dasL3_101_000M1_concoct_87</strain>
    </source>
</reference>
<evidence type="ECO:0000256" key="1">
    <source>
        <dbReference type="SAM" id="Coils"/>
    </source>
</evidence>
<dbReference type="EMBL" id="JAGZGG010000006">
    <property type="protein sequence ID" value="MBS5331745.1"/>
    <property type="molecule type" value="Genomic_DNA"/>
</dbReference>
<evidence type="ECO:0000313" key="3">
    <source>
        <dbReference type="Proteomes" id="UP000759273"/>
    </source>
</evidence>
<comment type="caution">
    <text evidence="2">The sequence shown here is derived from an EMBL/GenBank/DDBJ whole genome shotgun (WGS) entry which is preliminary data.</text>
</comment>